<protein>
    <submittedName>
        <fullName evidence="1">Uncharacterized protein</fullName>
    </submittedName>
</protein>
<dbReference type="Proteomes" id="UP000533641">
    <property type="component" value="Unassembled WGS sequence"/>
</dbReference>
<dbReference type="AlphaFoldDB" id="A0A7W6RI00"/>
<dbReference type="RefSeq" id="WP_183922809.1">
    <property type="nucleotide sequence ID" value="NZ_JACIGM010000001.1"/>
</dbReference>
<proteinExistence type="predicted"/>
<sequence length="72" mass="8004">MLEMIGKGLVIFITPTGYRQSDYCTAARYLFEGIPEFDWVENGPCSSEIADDEIAFLRSANLTDHTLATKAV</sequence>
<evidence type="ECO:0000313" key="2">
    <source>
        <dbReference type="Proteomes" id="UP000533641"/>
    </source>
</evidence>
<gene>
    <name evidence="1" type="ORF">GGE12_000590</name>
</gene>
<dbReference type="EMBL" id="JACIGM010000001">
    <property type="protein sequence ID" value="MBB4272848.1"/>
    <property type="molecule type" value="Genomic_DNA"/>
</dbReference>
<name>A0A7W6RI00_9HYPH</name>
<organism evidence="1 2">
    <name type="scientific">Rhizobium mongolense</name>
    <dbReference type="NCBI Taxonomy" id="57676"/>
    <lineage>
        <taxon>Bacteria</taxon>
        <taxon>Pseudomonadati</taxon>
        <taxon>Pseudomonadota</taxon>
        <taxon>Alphaproteobacteria</taxon>
        <taxon>Hyphomicrobiales</taxon>
        <taxon>Rhizobiaceae</taxon>
        <taxon>Rhizobium/Agrobacterium group</taxon>
        <taxon>Rhizobium</taxon>
    </lineage>
</organism>
<accession>A0A7W6RI00</accession>
<comment type="caution">
    <text evidence="1">The sequence shown here is derived from an EMBL/GenBank/DDBJ whole genome shotgun (WGS) entry which is preliminary data.</text>
</comment>
<reference evidence="1 2" key="1">
    <citation type="submission" date="2020-08" db="EMBL/GenBank/DDBJ databases">
        <title>Genomic Encyclopedia of Type Strains, Phase IV (KMG-V): Genome sequencing to study the core and pangenomes of soil and plant-associated prokaryotes.</title>
        <authorList>
            <person name="Whitman W."/>
        </authorList>
    </citation>
    <scope>NUCLEOTIDE SEQUENCE [LARGE SCALE GENOMIC DNA]</scope>
    <source>
        <strain evidence="1 2">SEMIA 402</strain>
    </source>
</reference>
<evidence type="ECO:0000313" key="1">
    <source>
        <dbReference type="EMBL" id="MBB4272848.1"/>
    </source>
</evidence>